<evidence type="ECO:0000313" key="1">
    <source>
        <dbReference type="EMBL" id="MBZ2195973.1"/>
    </source>
</evidence>
<proteinExistence type="predicted"/>
<gene>
    <name evidence="1" type="ORF">KCQ71_07400</name>
</gene>
<dbReference type="EMBL" id="JAGSHT010000007">
    <property type="protein sequence ID" value="MBZ2195973.1"/>
    <property type="molecule type" value="Genomic_DNA"/>
</dbReference>
<name>A0ABS7S7U4_9MICO</name>
<accession>A0ABS7S7U4</accession>
<reference evidence="1 2" key="1">
    <citation type="submission" date="2021-04" db="EMBL/GenBank/DDBJ databases">
        <title>Ruania sp. nov., isolated from sandy soil of mangrove forest.</title>
        <authorList>
            <person name="Ge X."/>
            <person name="Huang R."/>
            <person name="Liu W."/>
        </authorList>
    </citation>
    <scope>NUCLEOTIDE SEQUENCE [LARGE SCALE GENOMIC DNA]</scope>
    <source>
        <strain evidence="1 2">N2-46</strain>
    </source>
</reference>
<dbReference type="RefSeq" id="WP_223404405.1">
    <property type="nucleotide sequence ID" value="NZ_JAGSHT010000007.1"/>
</dbReference>
<evidence type="ECO:0000313" key="2">
    <source>
        <dbReference type="Proteomes" id="UP000826651"/>
    </source>
</evidence>
<keyword evidence="2" id="KW-1185">Reference proteome</keyword>
<dbReference type="Proteomes" id="UP000826651">
    <property type="component" value="Unassembled WGS sequence"/>
</dbReference>
<organism evidence="1 2">
    <name type="scientific">Occultella gossypii</name>
    <dbReference type="NCBI Taxonomy" id="2800820"/>
    <lineage>
        <taxon>Bacteria</taxon>
        <taxon>Bacillati</taxon>
        <taxon>Actinomycetota</taxon>
        <taxon>Actinomycetes</taxon>
        <taxon>Micrococcales</taxon>
        <taxon>Ruaniaceae</taxon>
        <taxon>Occultella</taxon>
    </lineage>
</organism>
<protein>
    <submittedName>
        <fullName evidence="1">Uncharacterized protein</fullName>
    </submittedName>
</protein>
<comment type="caution">
    <text evidence="1">The sequence shown here is derived from an EMBL/GenBank/DDBJ whole genome shotgun (WGS) entry which is preliminary data.</text>
</comment>
<sequence>MTTTPAPTPAELRARNRALRAVLAIGTDDLDALAVVLNEASEDAPHGVGQLIVALATAAAANAEQLAPDWVEQLRFMIAAEDAATPDGNAS</sequence>